<evidence type="ECO:0000256" key="1">
    <source>
        <dbReference type="ARBA" id="ARBA00010894"/>
    </source>
</evidence>
<keyword evidence="2" id="KW-0812">Transmembrane</keyword>
<keyword evidence="2" id="KW-0472">Membrane</keyword>
<evidence type="ECO:0008006" key="5">
    <source>
        <dbReference type="Google" id="ProtNLM"/>
    </source>
</evidence>
<dbReference type="PANTHER" id="PTHR33219:SF14">
    <property type="entry name" value="PROTEIN COFACTOR ASSEMBLY OF COMPLEX C SUBUNIT B CCB3, CHLOROPLASTIC-RELATED"/>
    <property type="match status" value="1"/>
</dbReference>
<accession>B8I755</accession>
<dbReference type="OrthoDB" id="283553at2"/>
<feature type="transmembrane region" description="Helical" evidence="2">
    <location>
        <begin position="12"/>
        <end position="30"/>
    </location>
</feature>
<proteinExistence type="inferred from homology"/>
<evidence type="ECO:0000313" key="3">
    <source>
        <dbReference type="EMBL" id="ACL74979.1"/>
    </source>
</evidence>
<organism evidence="3 4">
    <name type="scientific">Ruminiclostridium cellulolyticum (strain ATCC 35319 / DSM 5812 / JCM 6584 / H10)</name>
    <name type="common">Clostridium cellulolyticum</name>
    <dbReference type="NCBI Taxonomy" id="394503"/>
    <lineage>
        <taxon>Bacteria</taxon>
        <taxon>Bacillati</taxon>
        <taxon>Bacillota</taxon>
        <taxon>Clostridia</taxon>
        <taxon>Eubacteriales</taxon>
        <taxon>Oscillospiraceae</taxon>
        <taxon>Ruminiclostridium</taxon>
    </lineage>
</organism>
<dbReference type="RefSeq" id="WP_015924148.1">
    <property type="nucleotide sequence ID" value="NC_011898.1"/>
</dbReference>
<dbReference type="InterPro" id="IPR003425">
    <property type="entry name" value="CCB3/YggT"/>
</dbReference>
<sequence>MYSVFRAINSVLFAFEMILVARAVLSWFPISRNNKFIDLLHAITEPVLSPIRNMLSRSSIFNNSMLSMMDFSPIVAFLLIEVIRNVVLSIFRIFIY</sequence>
<keyword evidence="4" id="KW-1185">Reference proteome</keyword>
<keyword evidence="2" id="KW-1133">Transmembrane helix</keyword>
<feature type="transmembrane region" description="Helical" evidence="2">
    <location>
        <begin position="74"/>
        <end position="95"/>
    </location>
</feature>
<dbReference type="eggNOG" id="COG0762">
    <property type="taxonomic scope" value="Bacteria"/>
</dbReference>
<dbReference type="STRING" id="394503.Ccel_0598"/>
<name>B8I755_RUMCH</name>
<protein>
    <recommendedName>
        <fullName evidence="5">YGGT family protein</fullName>
    </recommendedName>
</protein>
<gene>
    <name evidence="3" type="ordered locus">Ccel_0598</name>
</gene>
<dbReference type="Pfam" id="PF02325">
    <property type="entry name" value="CCB3_YggT"/>
    <property type="match status" value="1"/>
</dbReference>
<dbReference type="AlphaFoldDB" id="B8I755"/>
<evidence type="ECO:0000256" key="2">
    <source>
        <dbReference type="SAM" id="Phobius"/>
    </source>
</evidence>
<dbReference type="KEGG" id="cce:Ccel_0598"/>
<dbReference type="PANTHER" id="PTHR33219">
    <property type="entry name" value="YLMG HOMOLOG PROTEIN 2, CHLOROPLASTIC"/>
    <property type="match status" value="1"/>
</dbReference>
<dbReference type="EMBL" id="CP001348">
    <property type="protein sequence ID" value="ACL74979.1"/>
    <property type="molecule type" value="Genomic_DNA"/>
</dbReference>
<evidence type="ECO:0000313" key="4">
    <source>
        <dbReference type="Proteomes" id="UP000001349"/>
    </source>
</evidence>
<dbReference type="GO" id="GO:0016020">
    <property type="term" value="C:membrane"/>
    <property type="evidence" value="ECO:0007669"/>
    <property type="project" value="InterPro"/>
</dbReference>
<dbReference type="Proteomes" id="UP000001349">
    <property type="component" value="Chromosome"/>
</dbReference>
<reference evidence="3 4" key="1">
    <citation type="submission" date="2009-01" db="EMBL/GenBank/DDBJ databases">
        <title>Complete sequence of Clostridium cellulolyticum H10.</title>
        <authorList>
            <consortium name="US DOE Joint Genome Institute"/>
            <person name="Lucas S."/>
            <person name="Copeland A."/>
            <person name="Lapidus A."/>
            <person name="Glavina del Rio T."/>
            <person name="Dalin E."/>
            <person name="Tice H."/>
            <person name="Bruce D."/>
            <person name="Goodwin L."/>
            <person name="Pitluck S."/>
            <person name="Chertkov O."/>
            <person name="Saunders E."/>
            <person name="Brettin T."/>
            <person name="Detter J.C."/>
            <person name="Han C."/>
            <person name="Larimer F."/>
            <person name="Land M."/>
            <person name="Hauser L."/>
            <person name="Kyrpides N."/>
            <person name="Ivanova N."/>
            <person name="Zhou J."/>
            <person name="Richardson P."/>
        </authorList>
    </citation>
    <scope>NUCLEOTIDE SEQUENCE [LARGE SCALE GENOMIC DNA]</scope>
    <source>
        <strain evidence="4">ATCC 35319 / DSM 5812 / JCM 6584 / H10</strain>
    </source>
</reference>
<dbReference type="HOGENOM" id="CLU_136788_1_1_9"/>
<comment type="similarity">
    <text evidence="1">Belongs to the YggT family.</text>
</comment>